<dbReference type="NCBIfam" id="TIGR00180">
    <property type="entry name" value="parB_part"/>
    <property type="match status" value="1"/>
</dbReference>
<accession>A0ABS9EMU8</accession>
<organism evidence="5 6">
    <name type="scientific">Dethiosulfovibrio marinus</name>
    <dbReference type="NCBI Taxonomy" id="133532"/>
    <lineage>
        <taxon>Bacteria</taxon>
        <taxon>Thermotogati</taxon>
        <taxon>Synergistota</taxon>
        <taxon>Synergistia</taxon>
        <taxon>Synergistales</taxon>
        <taxon>Dethiosulfovibrionaceae</taxon>
        <taxon>Dethiosulfovibrio</taxon>
    </lineage>
</organism>
<name>A0ABS9EMU8_9BACT</name>
<dbReference type="Pfam" id="PF02195">
    <property type="entry name" value="ParB_N"/>
    <property type="match status" value="1"/>
</dbReference>
<dbReference type="Pfam" id="PF17762">
    <property type="entry name" value="HTH_ParB"/>
    <property type="match status" value="1"/>
</dbReference>
<reference evidence="5 6" key="1">
    <citation type="submission" date="2022-01" db="EMBL/GenBank/DDBJ databases">
        <title>Dethiosulfovibrio faecalis sp. nov., a novel proteolytic, non-sulfur-reducing bacterium isolated from a marine aquaculture solid waste bioreactor.</title>
        <authorList>
            <person name="Grabowski S."/>
            <person name="Apolinario E."/>
            <person name="Schneider N."/>
            <person name="Marshall C.W."/>
            <person name="Sowers K.R."/>
        </authorList>
    </citation>
    <scope>NUCLEOTIDE SEQUENCE [LARGE SCALE GENOMIC DNA]</scope>
    <source>
        <strain evidence="5 6">DSM 12537</strain>
    </source>
</reference>
<dbReference type="Gene3D" id="3.90.1530.30">
    <property type="match status" value="1"/>
</dbReference>
<dbReference type="SUPFAM" id="SSF110849">
    <property type="entry name" value="ParB/Sulfiredoxin"/>
    <property type="match status" value="1"/>
</dbReference>
<evidence type="ECO:0000259" key="4">
    <source>
        <dbReference type="SMART" id="SM00470"/>
    </source>
</evidence>
<dbReference type="SUPFAM" id="SSF109709">
    <property type="entry name" value="KorB DNA-binding domain-like"/>
    <property type="match status" value="1"/>
</dbReference>
<evidence type="ECO:0000313" key="6">
    <source>
        <dbReference type="Proteomes" id="UP001200430"/>
    </source>
</evidence>
<evidence type="ECO:0000256" key="1">
    <source>
        <dbReference type="ARBA" id="ARBA00006295"/>
    </source>
</evidence>
<proteinExistence type="inferred from homology"/>
<dbReference type="Proteomes" id="UP001200430">
    <property type="component" value="Unassembled WGS sequence"/>
</dbReference>
<sequence>MAQRRSLGKGLDALLPKDVTPSIPKTLPVKELKPNPDQPRKEFDEEGISELAASIRVHGILQPLLVTKKDGGYMIVAGERRWRAAKEAGVKEVPVHLFDGDDGAIMEVSLVENVQREDLSPVEVAMSLKELMDRFSLSQDNLAEKVGWSRPAVANKLRLLKLPTEVLGLISEGALSERHGRALLSLESAESTIKMGKVTAEKGWTVRELERKIAESTEEFSKEKRKKRTPSWGNDLSSYDIGVSMTGRGNKMKLILSGLSKDQIERIGEILSRESDRLFPGK</sequence>
<dbReference type="InterPro" id="IPR036086">
    <property type="entry name" value="ParB/Sulfiredoxin_sf"/>
</dbReference>
<feature type="compositionally biased region" description="Basic and acidic residues" evidence="3">
    <location>
        <begin position="28"/>
        <end position="42"/>
    </location>
</feature>
<gene>
    <name evidence="5" type="ORF">L2W38_06770</name>
</gene>
<dbReference type="InterPro" id="IPR004437">
    <property type="entry name" value="ParB/RepB/Spo0J"/>
</dbReference>
<protein>
    <submittedName>
        <fullName evidence="5">ParB/RepB/Spo0J family partition protein</fullName>
    </submittedName>
</protein>
<keyword evidence="2" id="KW-0159">Chromosome partition</keyword>
<dbReference type="PANTHER" id="PTHR33375:SF1">
    <property type="entry name" value="CHROMOSOME-PARTITIONING PROTEIN PARB-RELATED"/>
    <property type="match status" value="1"/>
</dbReference>
<dbReference type="RefSeq" id="WP_236099238.1">
    <property type="nucleotide sequence ID" value="NZ_JAKGUD010000005.1"/>
</dbReference>
<feature type="domain" description="ParB-like N-terminal" evidence="4">
    <location>
        <begin position="25"/>
        <end position="114"/>
    </location>
</feature>
<comment type="similarity">
    <text evidence="1">Belongs to the ParB family.</text>
</comment>
<keyword evidence="6" id="KW-1185">Reference proteome</keyword>
<dbReference type="InterPro" id="IPR003115">
    <property type="entry name" value="ParB_N"/>
</dbReference>
<dbReference type="InterPro" id="IPR041468">
    <property type="entry name" value="HTH_ParB/Spo0J"/>
</dbReference>
<dbReference type="CDD" id="cd16393">
    <property type="entry name" value="SPO0J_N"/>
    <property type="match status" value="1"/>
</dbReference>
<feature type="region of interest" description="Disordered" evidence="3">
    <location>
        <begin position="1"/>
        <end position="42"/>
    </location>
</feature>
<evidence type="ECO:0000256" key="3">
    <source>
        <dbReference type="SAM" id="MobiDB-lite"/>
    </source>
</evidence>
<dbReference type="InterPro" id="IPR050336">
    <property type="entry name" value="Chromosome_partition/occlusion"/>
</dbReference>
<dbReference type="EMBL" id="JAKGUD010000005">
    <property type="protein sequence ID" value="MCF4142513.1"/>
    <property type="molecule type" value="Genomic_DNA"/>
</dbReference>
<dbReference type="SMART" id="SM00470">
    <property type="entry name" value="ParB"/>
    <property type="match status" value="1"/>
</dbReference>
<comment type="caution">
    <text evidence="5">The sequence shown here is derived from an EMBL/GenBank/DDBJ whole genome shotgun (WGS) entry which is preliminary data.</text>
</comment>
<dbReference type="PANTHER" id="PTHR33375">
    <property type="entry name" value="CHROMOSOME-PARTITIONING PROTEIN PARB-RELATED"/>
    <property type="match status" value="1"/>
</dbReference>
<dbReference type="Gene3D" id="1.10.10.2830">
    <property type="match status" value="1"/>
</dbReference>
<evidence type="ECO:0000256" key="2">
    <source>
        <dbReference type="ARBA" id="ARBA00022829"/>
    </source>
</evidence>
<evidence type="ECO:0000313" key="5">
    <source>
        <dbReference type="EMBL" id="MCF4142513.1"/>
    </source>
</evidence>